<comment type="caution">
    <text evidence="1">The sequence shown here is derived from an EMBL/GenBank/DDBJ whole genome shotgun (WGS) entry which is preliminary data.</text>
</comment>
<reference evidence="1" key="1">
    <citation type="journal article" date="2015" name="Nature">
        <title>Complex archaea that bridge the gap between prokaryotes and eukaryotes.</title>
        <authorList>
            <person name="Spang A."/>
            <person name="Saw J.H."/>
            <person name="Jorgensen S.L."/>
            <person name="Zaremba-Niedzwiedzka K."/>
            <person name="Martijn J."/>
            <person name="Lind A.E."/>
            <person name="van Eijk R."/>
            <person name="Schleper C."/>
            <person name="Guy L."/>
            <person name="Ettema T.J."/>
        </authorList>
    </citation>
    <scope>NUCLEOTIDE SEQUENCE</scope>
</reference>
<evidence type="ECO:0000313" key="1">
    <source>
        <dbReference type="EMBL" id="KKL95028.1"/>
    </source>
</evidence>
<name>A0A0F9G8E6_9ZZZZ</name>
<dbReference type="AlphaFoldDB" id="A0A0F9G8E6"/>
<dbReference type="InterPro" id="IPR056908">
    <property type="entry name" value="Gp80-like"/>
</dbReference>
<accession>A0A0F9G8E6</accession>
<dbReference type="EMBL" id="LAZR01018783">
    <property type="protein sequence ID" value="KKL95028.1"/>
    <property type="molecule type" value="Genomic_DNA"/>
</dbReference>
<sequence length="143" mass="15168">MAEMSDYLEDELVDHIFRTATFTKPTVLAIALLITAADDDDTGQFSTSTGVEVTNANAYAREARNPLDANWEASVDGMTENIAAITFTQATGSWGSVVAMAIVDSASYDAGNLLFHSTVGISRTIDNGDTAEFAATALTITFD</sequence>
<gene>
    <name evidence="1" type="ORF">LCGC14_1858750</name>
</gene>
<proteinExistence type="predicted"/>
<organism evidence="1">
    <name type="scientific">marine sediment metagenome</name>
    <dbReference type="NCBI Taxonomy" id="412755"/>
    <lineage>
        <taxon>unclassified sequences</taxon>
        <taxon>metagenomes</taxon>
        <taxon>ecological metagenomes</taxon>
    </lineage>
</organism>
<protein>
    <submittedName>
        <fullName evidence="1">Uncharacterized protein</fullName>
    </submittedName>
</protein>
<dbReference type="Pfam" id="PF23140">
    <property type="entry name" value="Gp80"/>
    <property type="match status" value="1"/>
</dbReference>